<dbReference type="EMBL" id="OY288114">
    <property type="protein sequence ID" value="CAJ0893833.1"/>
    <property type="molecule type" value="Genomic_DNA"/>
</dbReference>
<organism evidence="2">
    <name type="scientific">freshwater sediment metagenome</name>
    <dbReference type="NCBI Taxonomy" id="556182"/>
    <lineage>
        <taxon>unclassified sequences</taxon>
        <taxon>metagenomes</taxon>
        <taxon>ecological metagenomes</taxon>
    </lineage>
</organism>
<sequence length="80" mass="8785">MSFAIYSPPATRSLDLKVSLIFGVLFPFFLAASLFRRLTALLGASEPAPRSVIREARENTSLAISHALMARAMLQSFARD</sequence>
<keyword evidence="1" id="KW-0812">Transmembrane</keyword>
<feature type="transmembrane region" description="Helical" evidence="1">
    <location>
        <begin position="16"/>
        <end position="35"/>
    </location>
</feature>
<evidence type="ECO:0000256" key="1">
    <source>
        <dbReference type="SAM" id="Phobius"/>
    </source>
</evidence>
<evidence type="ECO:0000313" key="2">
    <source>
        <dbReference type="EMBL" id="CAJ0893833.1"/>
    </source>
</evidence>
<accession>A0AA48M3M5</accession>
<dbReference type="AlphaFoldDB" id="A0AA48M3M5"/>
<protein>
    <submittedName>
        <fullName evidence="2">Uncharacterized protein</fullName>
    </submittedName>
</protein>
<keyword evidence="1" id="KW-1133">Transmembrane helix</keyword>
<gene>
    <name evidence="2" type="ORF">AMST5_04338</name>
</gene>
<proteinExistence type="predicted"/>
<keyword evidence="1" id="KW-0472">Membrane</keyword>
<reference evidence="2" key="1">
    <citation type="submission" date="2023-07" db="EMBL/GenBank/DDBJ databases">
        <authorList>
            <person name="Pelsma A.J. K."/>
        </authorList>
    </citation>
    <scope>NUCLEOTIDE SEQUENCE</scope>
</reference>
<name>A0AA48M3M5_9ZZZZ</name>